<protein>
    <submittedName>
        <fullName evidence="2">Uncharacterized protein</fullName>
    </submittedName>
</protein>
<proteinExistence type="predicted"/>
<keyword evidence="3" id="KW-1185">Reference proteome</keyword>
<reference evidence="2 3" key="1">
    <citation type="submission" date="2021-03" db="EMBL/GenBank/DDBJ databases">
        <title>Enterococcal diversity collection.</title>
        <authorList>
            <person name="Gilmore M.S."/>
            <person name="Schwartzman J."/>
            <person name="Van Tyne D."/>
            <person name="Martin M."/>
            <person name="Earl A.M."/>
            <person name="Manson A.L."/>
            <person name="Straub T."/>
            <person name="Salamzade R."/>
            <person name="Saavedra J."/>
            <person name="Lebreton F."/>
            <person name="Prichula J."/>
            <person name="Schaufler K."/>
            <person name="Gaca A."/>
            <person name="Sgardioli B."/>
            <person name="Wagenaar J."/>
            <person name="Strong T."/>
        </authorList>
    </citation>
    <scope>NUCLEOTIDE SEQUENCE [LARGE SCALE GENOMIC DNA]</scope>
    <source>
        <strain evidence="2 3">MJM16</strain>
    </source>
</reference>
<dbReference type="RefSeq" id="WP_207107514.1">
    <property type="nucleotide sequence ID" value="NZ_JAFLVR010000011.1"/>
</dbReference>
<keyword evidence="1" id="KW-0472">Membrane</keyword>
<dbReference type="Proteomes" id="UP000664495">
    <property type="component" value="Unassembled WGS sequence"/>
</dbReference>
<gene>
    <name evidence="2" type="ORF">JZO85_05615</name>
</gene>
<organism evidence="2 3">
    <name type="scientific">Candidatus Enterococcus murrayae</name>
    <dbReference type="NCBI Taxonomy" id="2815321"/>
    <lineage>
        <taxon>Bacteria</taxon>
        <taxon>Bacillati</taxon>
        <taxon>Bacillota</taxon>
        <taxon>Bacilli</taxon>
        <taxon>Lactobacillales</taxon>
        <taxon>Enterococcaceae</taxon>
        <taxon>Enterococcus</taxon>
    </lineage>
</organism>
<keyword evidence="1" id="KW-1133">Transmembrane helix</keyword>
<name>A0ABS3HE43_9ENTE</name>
<accession>A0ABS3HE43</accession>
<comment type="caution">
    <text evidence="2">The sequence shown here is derived from an EMBL/GenBank/DDBJ whole genome shotgun (WGS) entry which is preliminary data.</text>
</comment>
<dbReference type="EMBL" id="JAFLVR010000011">
    <property type="protein sequence ID" value="MBO0451738.1"/>
    <property type="molecule type" value="Genomic_DNA"/>
</dbReference>
<keyword evidence="1" id="KW-0812">Transmembrane</keyword>
<evidence type="ECO:0000313" key="3">
    <source>
        <dbReference type="Proteomes" id="UP000664495"/>
    </source>
</evidence>
<sequence>MTSLKTMDRMDFIMKNKECINCGSTKFHQVENDWKCDYCGTLYLTPKKNTVPPSNKEQSGTQKNRRRLLLGMVLAVIFFAAPLGYLKVKLTRAVKTSYEPIKPGTVSSSAENAFPGEWTQSVYESVKVATKNYDDDNESYSFTGGSSYEELEKLVGVPDTVISWEKENYGMPPRAMATWNRTKDGDYMPHSVTVTYEKKSKMITDKDHH</sequence>
<evidence type="ECO:0000313" key="2">
    <source>
        <dbReference type="EMBL" id="MBO0451738.1"/>
    </source>
</evidence>
<feature type="transmembrane region" description="Helical" evidence="1">
    <location>
        <begin position="68"/>
        <end position="86"/>
    </location>
</feature>
<evidence type="ECO:0000256" key="1">
    <source>
        <dbReference type="SAM" id="Phobius"/>
    </source>
</evidence>